<accession>A0AAV3RTA2</accession>
<dbReference type="EMBL" id="BAABME010029326">
    <property type="protein sequence ID" value="GAA0183512.1"/>
    <property type="molecule type" value="Genomic_DNA"/>
</dbReference>
<feature type="compositionally biased region" description="Basic and acidic residues" evidence="1">
    <location>
        <begin position="97"/>
        <end position="108"/>
    </location>
</feature>
<name>A0AAV3RTA2_LITER</name>
<evidence type="ECO:0000313" key="4">
    <source>
        <dbReference type="Proteomes" id="UP001454036"/>
    </source>
</evidence>
<evidence type="ECO:0000313" key="3">
    <source>
        <dbReference type="EMBL" id="GAA0183512.1"/>
    </source>
</evidence>
<feature type="compositionally biased region" description="Basic and acidic residues" evidence="1">
    <location>
        <begin position="199"/>
        <end position="215"/>
    </location>
</feature>
<comment type="caution">
    <text evidence="3">The sequence shown here is derived from an EMBL/GenBank/DDBJ whole genome shotgun (WGS) entry which is preliminary data.</text>
</comment>
<dbReference type="PANTHER" id="PTHR23216">
    <property type="entry name" value="NUCLEOLAR AND COILED-BODY PHOSPHOPROTEIN 1"/>
    <property type="match status" value="1"/>
</dbReference>
<protein>
    <recommendedName>
        <fullName evidence="2">Srp40 C-terminal domain-containing protein</fullName>
    </recommendedName>
</protein>
<gene>
    <name evidence="3" type="ORF">LIER_42419</name>
</gene>
<evidence type="ECO:0000259" key="2">
    <source>
        <dbReference type="Pfam" id="PF05022"/>
    </source>
</evidence>
<dbReference type="InterPro" id="IPR007718">
    <property type="entry name" value="Srp40_C"/>
</dbReference>
<feature type="domain" description="Srp40 C-terminal" evidence="2">
    <location>
        <begin position="271"/>
        <end position="343"/>
    </location>
</feature>
<reference evidence="3 4" key="1">
    <citation type="submission" date="2024-01" db="EMBL/GenBank/DDBJ databases">
        <title>The complete chloroplast genome sequence of Lithospermum erythrorhizon: insights into the phylogenetic relationship among Boraginaceae species and the maternal lineages of purple gromwells.</title>
        <authorList>
            <person name="Okada T."/>
            <person name="Watanabe K."/>
        </authorList>
    </citation>
    <scope>NUCLEOTIDE SEQUENCE [LARGE SCALE GENOMIC DNA]</scope>
</reference>
<feature type="compositionally biased region" description="Basic and acidic residues" evidence="1">
    <location>
        <begin position="132"/>
        <end position="143"/>
    </location>
</feature>
<proteinExistence type="predicted"/>
<dbReference type="Pfam" id="PF05022">
    <property type="entry name" value="SRP40_C"/>
    <property type="match status" value="1"/>
</dbReference>
<organism evidence="3 4">
    <name type="scientific">Lithospermum erythrorhizon</name>
    <name type="common">Purple gromwell</name>
    <name type="synonym">Lithospermum officinale var. erythrorhizon</name>
    <dbReference type="NCBI Taxonomy" id="34254"/>
    <lineage>
        <taxon>Eukaryota</taxon>
        <taxon>Viridiplantae</taxon>
        <taxon>Streptophyta</taxon>
        <taxon>Embryophyta</taxon>
        <taxon>Tracheophyta</taxon>
        <taxon>Spermatophyta</taxon>
        <taxon>Magnoliopsida</taxon>
        <taxon>eudicotyledons</taxon>
        <taxon>Gunneridae</taxon>
        <taxon>Pentapetalae</taxon>
        <taxon>asterids</taxon>
        <taxon>lamiids</taxon>
        <taxon>Boraginales</taxon>
        <taxon>Boraginaceae</taxon>
        <taxon>Boraginoideae</taxon>
        <taxon>Lithospermeae</taxon>
        <taxon>Lithospermum</taxon>
    </lineage>
</organism>
<feature type="compositionally biased region" description="Basic and acidic residues" evidence="1">
    <location>
        <begin position="166"/>
        <end position="182"/>
    </location>
</feature>
<feature type="compositionally biased region" description="Basic residues" evidence="1">
    <location>
        <begin position="25"/>
        <end position="34"/>
    </location>
</feature>
<sequence>MAIEPNLSLKVENDLQTTEVDATNRKKKKQKKNKLVTESIDGDENKSDIKSSLPEEKPKTSLSEETMNTNYKKKKKNKKTTDAMTENNASVGDEVNTIEKKTKKETKEKKKNKTTTDPLTENIDSVCAEVNTSEKKIKKETKEKKNKKTTDPLIGNTDTVSAEVNTTEKKTKKETKEKRCAEPSDILASNNQMSKKRKRSDESEVEHAEETTAKDSKRRKPEGLVADGEQIVANGEIAGNDPMKLSKNGLDKSGQRQHRNDSAEPKTYHAFQRVKIDEVEFVDDRLQDNSYWAKNGAEKGYGAKAQEILGQVKGRNFRHEKTKKKRGSYRGGLIDLDSHSIKFNYSDEE</sequence>
<dbReference type="PANTHER" id="PTHR23216:SF1">
    <property type="entry name" value="NUCLEOLAR AND COILED-BODY PHOSPHOPROTEIN 1"/>
    <property type="match status" value="1"/>
</dbReference>
<feature type="compositionally biased region" description="Basic and acidic residues" evidence="1">
    <location>
        <begin position="249"/>
        <end position="265"/>
    </location>
</feature>
<keyword evidence="4" id="KW-1185">Reference proteome</keyword>
<dbReference type="Proteomes" id="UP001454036">
    <property type="component" value="Unassembled WGS sequence"/>
</dbReference>
<dbReference type="AlphaFoldDB" id="A0AAV3RTA2"/>
<dbReference type="GO" id="GO:0005730">
    <property type="term" value="C:nucleolus"/>
    <property type="evidence" value="ECO:0007669"/>
    <property type="project" value="InterPro"/>
</dbReference>
<feature type="region of interest" description="Disordered" evidence="1">
    <location>
        <begin position="1"/>
        <end position="265"/>
    </location>
</feature>
<evidence type="ECO:0000256" key="1">
    <source>
        <dbReference type="SAM" id="MobiDB-lite"/>
    </source>
</evidence>
<feature type="compositionally biased region" description="Polar residues" evidence="1">
    <location>
        <begin position="156"/>
        <end position="165"/>
    </location>
</feature>
<feature type="compositionally biased region" description="Basic and acidic residues" evidence="1">
    <location>
        <begin position="43"/>
        <end position="59"/>
    </location>
</feature>
<dbReference type="InterPro" id="IPR039191">
    <property type="entry name" value="Nopp140-like"/>
</dbReference>